<dbReference type="Proteomes" id="UP000193431">
    <property type="component" value="Chromosome"/>
</dbReference>
<sequence>MRKLKLIWDFKGPDGKKTAEHHLIHLKEYVERKDFDFIASGVEAVSENHHLAFVAVEEANMIEVRDDLRPHRGQLWTKTD</sequence>
<reference evidence="1 2" key="1">
    <citation type="submission" date="2016-11" db="EMBL/GenBank/DDBJ databases">
        <title>Trade-off between light-utilization and light-protection in marine flavobacteria.</title>
        <authorList>
            <person name="Kumagai Y."/>
        </authorList>
    </citation>
    <scope>NUCLEOTIDE SEQUENCE [LARGE SCALE GENOMIC DNA]</scope>
    <source>
        <strain evidence="1 2">JCM 13191</strain>
    </source>
</reference>
<evidence type="ECO:0000313" key="2">
    <source>
        <dbReference type="Proteomes" id="UP000193431"/>
    </source>
</evidence>
<dbReference type="AlphaFoldDB" id="A0A1W6MG54"/>
<keyword evidence="2" id="KW-1185">Reference proteome</keyword>
<organism evidence="1 2">
    <name type="scientific">Nonlabens spongiae</name>
    <dbReference type="NCBI Taxonomy" id="331648"/>
    <lineage>
        <taxon>Bacteria</taxon>
        <taxon>Pseudomonadati</taxon>
        <taxon>Bacteroidota</taxon>
        <taxon>Flavobacteriia</taxon>
        <taxon>Flavobacteriales</taxon>
        <taxon>Flavobacteriaceae</taxon>
        <taxon>Nonlabens</taxon>
    </lineage>
</organism>
<protein>
    <recommendedName>
        <fullName evidence="3">YCII-related domain-containing protein</fullName>
    </recommendedName>
</protein>
<gene>
    <name evidence="1" type="ORF">BST97_00205</name>
</gene>
<proteinExistence type="predicted"/>
<dbReference type="STRING" id="331648.BST97_00205"/>
<dbReference type="OrthoDB" id="1445783at2"/>
<evidence type="ECO:0000313" key="1">
    <source>
        <dbReference type="EMBL" id="ARN76550.1"/>
    </source>
</evidence>
<accession>A0A1W6MG54</accession>
<dbReference type="EMBL" id="CP019344">
    <property type="protein sequence ID" value="ARN76550.1"/>
    <property type="molecule type" value="Genomic_DNA"/>
</dbReference>
<evidence type="ECO:0008006" key="3">
    <source>
        <dbReference type="Google" id="ProtNLM"/>
    </source>
</evidence>
<dbReference type="RefSeq" id="WP_085765352.1">
    <property type="nucleotide sequence ID" value="NZ_CP019344.1"/>
</dbReference>
<name>A0A1W6MG54_9FLAO</name>